<dbReference type="InterPro" id="IPR037867">
    <property type="entry name" value="Swd2/WDR82"/>
</dbReference>
<comment type="similarity">
    <text evidence="2">Belongs to the WD repeat SWD2 family.</text>
</comment>
<dbReference type="SMART" id="SM00320">
    <property type="entry name" value="WD40"/>
    <property type="match status" value="1"/>
</dbReference>
<dbReference type="PROSITE" id="PS50082">
    <property type="entry name" value="WD_REPEATS_2"/>
    <property type="match status" value="1"/>
</dbReference>
<evidence type="ECO:0000256" key="3">
    <source>
        <dbReference type="ARBA" id="ARBA00022574"/>
    </source>
</evidence>
<evidence type="ECO:0000256" key="2">
    <source>
        <dbReference type="ARBA" id="ARBA00005616"/>
    </source>
</evidence>
<evidence type="ECO:0000256" key="6">
    <source>
        <dbReference type="PROSITE-ProRule" id="PRU00221"/>
    </source>
</evidence>
<keyword evidence="3 6" id="KW-0853">WD repeat</keyword>
<proteinExistence type="inferred from homology"/>
<comment type="subcellular location">
    <subcellularLocation>
        <location evidence="1">Nucleus</location>
    </subcellularLocation>
</comment>
<dbReference type="GeneTree" id="ENSGT00940000171088"/>
<sequence>MKLTDSMLWSFCVAKVFHENSDQINCFHFSPNGEMVVSSSNDDSMVLYDCQEGKPKRTLGHLRHLRCSMIGLVSGQGLSSAMMASSSSSLPMAASSI</sequence>
<dbReference type="GO" id="GO:0003682">
    <property type="term" value="F:chromatin binding"/>
    <property type="evidence" value="ECO:0007669"/>
    <property type="project" value="TreeGrafter"/>
</dbReference>
<dbReference type="InterPro" id="IPR015943">
    <property type="entry name" value="WD40/YVTN_repeat-like_dom_sf"/>
</dbReference>
<reference evidence="7" key="1">
    <citation type="submission" date="2025-08" db="UniProtKB">
        <authorList>
            <consortium name="Ensembl"/>
        </authorList>
    </citation>
    <scope>IDENTIFICATION</scope>
</reference>
<keyword evidence="5" id="KW-0539">Nucleus</keyword>
<evidence type="ECO:0000313" key="8">
    <source>
        <dbReference type="Proteomes" id="UP000694544"/>
    </source>
</evidence>
<dbReference type="Ensembl" id="ENSMMST00000001003.1">
    <property type="protein sequence ID" value="ENSMMSP00000000925.1"/>
    <property type="gene ID" value="ENSMMSG00000000724.1"/>
</dbReference>
<dbReference type="Gene3D" id="2.130.10.10">
    <property type="entry name" value="YVTN repeat-like/Quinoprotein amine dehydrogenase"/>
    <property type="match status" value="1"/>
</dbReference>
<keyword evidence="4" id="KW-0677">Repeat</keyword>
<evidence type="ECO:0000256" key="5">
    <source>
        <dbReference type="ARBA" id="ARBA00023242"/>
    </source>
</evidence>
<feature type="repeat" description="WD" evidence="6">
    <location>
        <begin position="17"/>
        <end position="58"/>
    </location>
</feature>
<keyword evidence="8" id="KW-1185">Reference proteome</keyword>
<dbReference type="GO" id="GO:0048188">
    <property type="term" value="C:Set1C/COMPASS complex"/>
    <property type="evidence" value="ECO:0007669"/>
    <property type="project" value="TreeGrafter"/>
</dbReference>
<reference evidence="7" key="2">
    <citation type="submission" date="2025-09" db="UniProtKB">
        <authorList>
            <consortium name="Ensembl"/>
        </authorList>
    </citation>
    <scope>IDENTIFICATION</scope>
</reference>
<dbReference type="InterPro" id="IPR001680">
    <property type="entry name" value="WD40_rpt"/>
</dbReference>
<dbReference type="PANTHER" id="PTHR19861">
    <property type="entry name" value="WD40 REPEAT PROTEIN SWD2"/>
    <property type="match status" value="1"/>
</dbReference>
<dbReference type="Proteomes" id="UP000694544">
    <property type="component" value="Unplaced"/>
</dbReference>
<name>A0A8C6FET6_MOSMO</name>
<dbReference type="PANTHER" id="PTHR19861:SF0">
    <property type="entry name" value="WD REPEAT-CONTAINING PROTEIN 82"/>
    <property type="match status" value="1"/>
</dbReference>
<dbReference type="AlphaFoldDB" id="A0A8C6FET6"/>
<protein>
    <submittedName>
        <fullName evidence="7">Uncharacterized protein</fullName>
    </submittedName>
</protein>
<dbReference type="Pfam" id="PF00400">
    <property type="entry name" value="WD40"/>
    <property type="match status" value="1"/>
</dbReference>
<evidence type="ECO:0000256" key="1">
    <source>
        <dbReference type="ARBA" id="ARBA00004123"/>
    </source>
</evidence>
<evidence type="ECO:0000256" key="4">
    <source>
        <dbReference type="ARBA" id="ARBA00022737"/>
    </source>
</evidence>
<dbReference type="SUPFAM" id="SSF50978">
    <property type="entry name" value="WD40 repeat-like"/>
    <property type="match status" value="1"/>
</dbReference>
<dbReference type="InterPro" id="IPR036322">
    <property type="entry name" value="WD40_repeat_dom_sf"/>
</dbReference>
<organism evidence="7 8">
    <name type="scientific">Moschus moschiferus</name>
    <name type="common">Siberian musk deer</name>
    <name type="synonym">Moschus sibiricus</name>
    <dbReference type="NCBI Taxonomy" id="68415"/>
    <lineage>
        <taxon>Eukaryota</taxon>
        <taxon>Metazoa</taxon>
        <taxon>Chordata</taxon>
        <taxon>Craniata</taxon>
        <taxon>Vertebrata</taxon>
        <taxon>Euteleostomi</taxon>
        <taxon>Mammalia</taxon>
        <taxon>Eutheria</taxon>
        <taxon>Laurasiatheria</taxon>
        <taxon>Artiodactyla</taxon>
        <taxon>Ruminantia</taxon>
        <taxon>Pecora</taxon>
        <taxon>Moschidae</taxon>
        <taxon>Moschus</taxon>
    </lineage>
</organism>
<dbReference type="GO" id="GO:0016070">
    <property type="term" value="P:RNA metabolic process"/>
    <property type="evidence" value="ECO:0007669"/>
    <property type="project" value="UniProtKB-ARBA"/>
</dbReference>
<accession>A0A8C6FET6</accession>
<evidence type="ECO:0000313" key="7">
    <source>
        <dbReference type="Ensembl" id="ENSMMSP00000000925.1"/>
    </source>
</evidence>